<dbReference type="Proteomes" id="UP000242219">
    <property type="component" value="Unassembled WGS sequence"/>
</dbReference>
<dbReference type="AlphaFoldDB" id="A0A1V6M124"/>
<dbReference type="EMBL" id="MJUW02000059">
    <property type="protein sequence ID" value="OQD46065.1"/>
    <property type="molecule type" value="Genomic_DNA"/>
</dbReference>
<dbReference type="InterPro" id="IPR051325">
    <property type="entry name" value="Nudix_hydrolase_domain"/>
</dbReference>
<evidence type="ECO:0000259" key="3">
    <source>
        <dbReference type="PROSITE" id="PS51462"/>
    </source>
</evidence>
<evidence type="ECO:0000256" key="1">
    <source>
        <dbReference type="ARBA" id="ARBA00022801"/>
    </source>
</evidence>
<comment type="caution">
    <text evidence="4">The sequence shown here is derived from an EMBL/GenBank/DDBJ whole genome shotgun (WGS) entry which is preliminary data.</text>
</comment>
<dbReference type="InterPro" id="IPR020084">
    <property type="entry name" value="NUDIX_hydrolase_CS"/>
</dbReference>
<dbReference type="GO" id="GO:0006754">
    <property type="term" value="P:ATP biosynthetic process"/>
    <property type="evidence" value="ECO:0007669"/>
    <property type="project" value="TreeGrafter"/>
</dbReference>
<organism evidence="4 5">
    <name type="scientific">Candidatus Brocadia sapporoensis</name>
    <dbReference type="NCBI Taxonomy" id="392547"/>
    <lineage>
        <taxon>Bacteria</taxon>
        <taxon>Pseudomonadati</taxon>
        <taxon>Planctomycetota</taxon>
        <taxon>Candidatus Brocadiia</taxon>
        <taxon>Candidatus Brocadiales</taxon>
        <taxon>Candidatus Brocadiaceae</taxon>
        <taxon>Candidatus Brocadia</taxon>
    </lineage>
</organism>
<dbReference type="PANTHER" id="PTHR21340">
    <property type="entry name" value="DIADENOSINE 5,5-P1,P4-TETRAPHOSPHATE PYROPHOSPHOHYDROLASE MUTT"/>
    <property type="match status" value="1"/>
</dbReference>
<protein>
    <recommendedName>
        <fullName evidence="3">Nudix hydrolase domain-containing protein</fullName>
    </recommendedName>
</protein>
<dbReference type="Gene3D" id="3.90.79.10">
    <property type="entry name" value="Nucleoside Triphosphate Pyrophosphohydrolase"/>
    <property type="match status" value="1"/>
</dbReference>
<reference evidence="4 5" key="1">
    <citation type="journal article" date="2016" name="Genome Announc.">
        <title>Draft Genome Sequence of the Anaerobic Ammonium-Oxidizing Bacterium 'Candidatus Brocadia sp. 40'.</title>
        <authorList>
            <person name="Ali M."/>
            <person name="Haroon M.F."/>
            <person name="Narita Y."/>
            <person name="Zhang L."/>
            <person name="Rangel Shaw D."/>
            <person name="Okabe S."/>
            <person name="Saikaly P.E."/>
        </authorList>
    </citation>
    <scope>NUCLEOTIDE SEQUENCE [LARGE SCALE GENOMIC DNA]</scope>
    <source>
        <strain evidence="4 5">40</strain>
    </source>
</reference>
<dbReference type="InterPro" id="IPR000086">
    <property type="entry name" value="NUDIX_hydrolase_dom"/>
</dbReference>
<evidence type="ECO:0000256" key="2">
    <source>
        <dbReference type="RuleBase" id="RU003476"/>
    </source>
</evidence>
<proteinExistence type="inferred from homology"/>
<dbReference type="InterPro" id="IPR015797">
    <property type="entry name" value="NUDIX_hydrolase-like_dom_sf"/>
</dbReference>
<dbReference type="PROSITE" id="PS51462">
    <property type="entry name" value="NUDIX"/>
    <property type="match status" value="1"/>
</dbReference>
<dbReference type="PANTHER" id="PTHR21340:SF0">
    <property type="entry name" value="BIS(5'-NUCLEOSYL)-TETRAPHOSPHATASE [ASYMMETRICAL]"/>
    <property type="match status" value="1"/>
</dbReference>
<sequence length="144" mass="16622">MIQIFKVYDMPTHAGSVTFRRSHNKLLFLIISSANGTNWVLPKGHIESGESPEEAALRELHEEAGVTGQIIDRLSIKEFNLKKEKVSVQYFLVKELCLSQPRESRIIRWEDEHSALRLLPFEESKSVFREGVKRIKELTLDNNC</sequence>
<dbReference type="SUPFAM" id="SSF55811">
    <property type="entry name" value="Nudix"/>
    <property type="match status" value="1"/>
</dbReference>
<dbReference type="RefSeq" id="WP_070066741.1">
    <property type="nucleotide sequence ID" value="NZ_MJUW02000059.1"/>
</dbReference>
<evidence type="ECO:0000313" key="5">
    <source>
        <dbReference type="Proteomes" id="UP000242219"/>
    </source>
</evidence>
<keyword evidence="5" id="KW-1185">Reference proteome</keyword>
<comment type="similarity">
    <text evidence="2">Belongs to the Nudix hydrolase family.</text>
</comment>
<dbReference type="InterPro" id="IPR020476">
    <property type="entry name" value="Nudix_hydrolase"/>
</dbReference>
<dbReference type="PRINTS" id="PR00502">
    <property type="entry name" value="NUDIXFAMILY"/>
</dbReference>
<keyword evidence="1 2" id="KW-0378">Hydrolase</keyword>
<feature type="domain" description="Nudix hydrolase" evidence="3">
    <location>
        <begin position="11"/>
        <end position="141"/>
    </location>
</feature>
<evidence type="ECO:0000313" key="4">
    <source>
        <dbReference type="EMBL" id="OQD46065.1"/>
    </source>
</evidence>
<dbReference type="GO" id="GO:0004081">
    <property type="term" value="F:bis(5'-nucleosyl)-tetraphosphatase (asymmetrical) activity"/>
    <property type="evidence" value="ECO:0007669"/>
    <property type="project" value="TreeGrafter"/>
</dbReference>
<dbReference type="GO" id="GO:0006167">
    <property type="term" value="P:AMP biosynthetic process"/>
    <property type="evidence" value="ECO:0007669"/>
    <property type="project" value="TreeGrafter"/>
</dbReference>
<dbReference type="Pfam" id="PF00293">
    <property type="entry name" value="NUDIX"/>
    <property type="match status" value="1"/>
</dbReference>
<gene>
    <name evidence="4" type="ORF">BIY37_05065</name>
</gene>
<dbReference type="PROSITE" id="PS00893">
    <property type="entry name" value="NUDIX_BOX"/>
    <property type="match status" value="1"/>
</dbReference>
<accession>A0A1V6M124</accession>
<name>A0A1V6M124_9BACT</name>